<keyword evidence="3" id="KW-1185">Reference proteome</keyword>
<dbReference type="EMBL" id="CAJVPI010000202">
    <property type="protein sequence ID" value="CAG8499886.1"/>
    <property type="molecule type" value="Genomic_DNA"/>
</dbReference>
<dbReference type="CDD" id="cd15465">
    <property type="entry name" value="bS6_mito"/>
    <property type="match status" value="1"/>
</dbReference>
<dbReference type="PANTHER" id="PTHR21011">
    <property type="entry name" value="MITOCHONDRIAL 28S RIBOSOMAL PROTEIN S6"/>
    <property type="match status" value="1"/>
</dbReference>
<gene>
    <name evidence="2" type="ORF">PBRASI_LOCUS2551</name>
</gene>
<dbReference type="InterPro" id="IPR000529">
    <property type="entry name" value="Ribosomal_bS6"/>
</dbReference>
<accession>A0A9N9F0I2</accession>
<reference evidence="2" key="1">
    <citation type="submission" date="2021-06" db="EMBL/GenBank/DDBJ databases">
        <authorList>
            <person name="Kallberg Y."/>
            <person name="Tangrot J."/>
            <person name="Rosling A."/>
        </authorList>
    </citation>
    <scope>NUCLEOTIDE SEQUENCE</scope>
    <source>
        <strain evidence="2">BR232B</strain>
    </source>
</reference>
<dbReference type="GO" id="GO:0006412">
    <property type="term" value="P:translation"/>
    <property type="evidence" value="ECO:0007669"/>
    <property type="project" value="InterPro"/>
</dbReference>
<sequence length="147" mass="16952">MSPAVVWSTTLPLFSRQAKKFKISRLIDTWYMLCYLLTTGKEYGARAGLSEANLKDLVRTSAKYVLNNGGAVRGFSSWGTLALPTRTRRHQEYHTEGYYWLMHFDTNPIIVQALQKKFKTDPRVIRGNIIKLGEKLEDIVERPDKTR</sequence>
<comment type="similarity">
    <text evidence="1">Belongs to the bacterial ribosomal protein bS6 family.</text>
</comment>
<evidence type="ECO:0000313" key="2">
    <source>
        <dbReference type="EMBL" id="CAG8499886.1"/>
    </source>
</evidence>
<dbReference type="GO" id="GO:0005763">
    <property type="term" value="C:mitochondrial small ribosomal subunit"/>
    <property type="evidence" value="ECO:0007669"/>
    <property type="project" value="TreeGrafter"/>
</dbReference>
<evidence type="ECO:0000256" key="1">
    <source>
        <dbReference type="ARBA" id="ARBA00009512"/>
    </source>
</evidence>
<evidence type="ECO:0000313" key="3">
    <source>
        <dbReference type="Proteomes" id="UP000789739"/>
    </source>
</evidence>
<dbReference type="InterPro" id="IPR014717">
    <property type="entry name" value="Transl_elong_EF1B/ribsomal_bS6"/>
</dbReference>
<name>A0A9N9F0I2_9GLOM</name>
<dbReference type="InterPro" id="IPR035980">
    <property type="entry name" value="Ribosomal_bS6_sf"/>
</dbReference>
<dbReference type="GO" id="GO:0070181">
    <property type="term" value="F:small ribosomal subunit rRNA binding"/>
    <property type="evidence" value="ECO:0007669"/>
    <property type="project" value="TreeGrafter"/>
</dbReference>
<dbReference type="GO" id="GO:0003735">
    <property type="term" value="F:structural constituent of ribosome"/>
    <property type="evidence" value="ECO:0007669"/>
    <property type="project" value="InterPro"/>
</dbReference>
<dbReference type="Pfam" id="PF01250">
    <property type="entry name" value="Ribosomal_S6"/>
    <property type="match status" value="1"/>
</dbReference>
<dbReference type="Gene3D" id="3.30.70.60">
    <property type="match status" value="1"/>
</dbReference>
<dbReference type="AlphaFoldDB" id="A0A9N9F0I2"/>
<dbReference type="SUPFAM" id="SSF54995">
    <property type="entry name" value="Ribosomal protein S6"/>
    <property type="match status" value="1"/>
</dbReference>
<dbReference type="PANTHER" id="PTHR21011:SF1">
    <property type="entry name" value="SMALL RIBOSOMAL SUBUNIT PROTEIN BS6M"/>
    <property type="match status" value="1"/>
</dbReference>
<protein>
    <submittedName>
        <fullName evidence="2">11642_t:CDS:1</fullName>
    </submittedName>
</protein>
<proteinExistence type="inferred from homology"/>
<dbReference type="Proteomes" id="UP000789739">
    <property type="component" value="Unassembled WGS sequence"/>
</dbReference>
<dbReference type="OrthoDB" id="10259681at2759"/>
<comment type="caution">
    <text evidence="2">The sequence shown here is derived from an EMBL/GenBank/DDBJ whole genome shotgun (WGS) entry which is preliminary data.</text>
</comment>
<organism evidence="2 3">
    <name type="scientific">Paraglomus brasilianum</name>
    <dbReference type="NCBI Taxonomy" id="144538"/>
    <lineage>
        <taxon>Eukaryota</taxon>
        <taxon>Fungi</taxon>
        <taxon>Fungi incertae sedis</taxon>
        <taxon>Mucoromycota</taxon>
        <taxon>Glomeromycotina</taxon>
        <taxon>Glomeromycetes</taxon>
        <taxon>Paraglomerales</taxon>
        <taxon>Paraglomeraceae</taxon>
        <taxon>Paraglomus</taxon>
    </lineage>
</organism>